<organism evidence="2 3">
    <name type="scientific">Tectimicrobiota bacterium</name>
    <dbReference type="NCBI Taxonomy" id="2528274"/>
    <lineage>
        <taxon>Bacteria</taxon>
        <taxon>Pseudomonadati</taxon>
        <taxon>Nitrospinota/Tectimicrobiota group</taxon>
        <taxon>Candidatus Tectimicrobiota</taxon>
    </lineage>
</organism>
<evidence type="ECO:0000256" key="1">
    <source>
        <dbReference type="SAM" id="MobiDB-lite"/>
    </source>
</evidence>
<evidence type="ECO:0000313" key="3">
    <source>
        <dbReference type="Proteomes" id="UP000782312"/>
    </source>
</evidence>
<proteinExistence type="predicted"/>
<comment type="caution">
    <text evidence="2">The sequence shown here is derived from an EMBL/GenBank/DDBJ whole genome shotgun (WGS) entry which is preliminary data.</text>
</comment>
<dbReference type="AlphaFoldDB" id="A0A932I2L4"/>
<name>A0A932I2L4_UNCTE</name>
<protein>
    <submittedName>
        <fullName evidence="2">Uncharacterized protein</fullName>
    </submittedName>
</protein>
<dbReference type="EMBL" id="JACPUR010000035">
    <property type="protein sequence ID" value="MBI3128765.1"/>
    <property type="molecule type" value="Genomic_DNA"/>
</dbReference>
<dbReference type="Proteomes" id="UP000782312">
    <property type="component" value="Unassembled WGS sequence"/>
</dbReference>
<evidence type="ECO:0000313" key="2">
    <source>
        <dbReference type="EMBL" id="MBI3128765.1"/>
    </source>
</evidence>
<accession>A0A932I2L4</accession>
<sequence>MQSPEMTGPEGPAPEIRFEDGGGSPVPLSSLWKQGPLALVFMRHLG</sequence>
<feature type="region of interest" description="Disordered" evidence="1">
    <location>
        <begin position="1"/>
        <end position="29"/>
    </location>
</feature>
<gene>
    <name evidence="2" type="ORF">HYZ11_14265</name>
</gene>
<reference evidence="2" key="1">
    <citation type="submission" date="2020-07" db="EMBL/GenBank/DDBJ databases">
        <title>Huge and variable diversity of episymbiotic CPR bacteria and DPANN archaea in groundwater ecosystems.</title>
        <authorList>
            <person name="He C.Y."/>
            <person name="Keren R."/>
            <person name="Whittaker M."/>
            <person name="Farag I.F."/>
            <person name="Doudna J."/>
            <person name="Cate J.H.D."/>
            <person name="Banfield J.F."/>
        </authorList>
    </citation>
    <scope>NUCLEOTIDE SEQUENCE</scope>
    <source>
        <strain evidence="2">NC_groundwater_763_Ag_S-0.2um_68_21</strain>
    </source>
</reference>